<sequence>MTALVLLPLAAAAWVDFKTRLIPPWTWIAVIALRLVLGPTKEHFLWGLGTFAVFFLWFVLVPGMGGGDVKLLSAMAFFLGGKTPAFLALTFLLALVCGIVLFVRTKNRNALIPLAVPAFVAAIPVVVPA</sequence>
<feature type="transmembrane region" description="Helical" evidence="1">
    <location>
        <begin position="44"/>
        <end position="65"/>
    </location>
</feature>
<keyword evidence="1" id="KW-0812">Transmembrane</keyword>
<evidence type="ECO:0000259" key="2">
    <source>
        <dbReference type="Pfam" id="PF01478"/>
    </source>
</evidence>
<protein>
    <recommendedName>
        <fullName evidence="2">Prepilin type IV endopeptidase peptidase domain-containing protein</fullName>
    </recommendedName>
</protein>
<name>A0A2T5G7R8_HYDSH</name>
<proteinExistence type="predicted"/>
<evidence type="ECO:0000313" key="3">
    <source>
        <dbReference type="EMBL" id="PTQ52235.1"/>
    </source>
</evidence>
<dbReference type="RefSeq" id="WP_273000485.1">
    <property type="nucleotide sequence ID" value="NZ_PEBV01000030.1"/>
</dbReference>
<feature type="transmembrane region" description="Helical" evidence="1">
    <location>
        <begin position="85"/>
        <end position="103"/>
    </location>
</feature>
<dbReference type="Proteomes" id="UP000244180">
    <property type="component" value="Unassembled WGS sequence"/>
</dbReference>
<accession>A0A2T5G7R8</accession>
<dbReference type="InterPro" id="IPR000045">
    <property type="entry name" value="Prepilin_IV_endopep_pep"/>
</dbReference>
<gene>
    <name evidence="3" type="ORF">HSCHL_0706</name>
</gene>
<dbReference type="GO" id="GO:0016020">
    <property type="term" value="C:membrane"/>
    <property type="evidence" value="ECO:0007669"/>
    <property type="project" value="InterPro"/>
</dbReference>
<comment type="caution">
    <text evidence="3">The sequence shown here is derived from an EMBL/GenBank/DDBJ whole genome shotgun (WGS) entry which is preliminary data.</text>
</comment>
<feature type="domain" description="Prepilin type IV endopeptidase peptidase" evidence="2">
    <location>
        <begin position="5"/>
        <end position="101"/>
    </location>
</feature>
<dbReference type="Gene3D" id="1.20.120.1220">
    <property type="match status" value="1"/>
</dbReference>
<dbReference type="GO" id="GO:0004190">
    <property type="term" value="F:aspartic-type endopeptidase activity"/>
    <property type="evidence" value="ECO:0007669"/>
    <property type="project" value="InterPro"/>
</dbReference>
<keyword evidence="1" id="KW-1133">Transmembrane helix</keyword>
<organism evidence="3 4">
    <name type="scientific">Hydrogenibacillus schlegelii</name>
    <name type="common">Bacillus schlegelii</name>
    <dbReference type="NCBI Taxonomy" id="1484"/>
    <lineage>
        <taxon>Bacteria</taxon>
        <taxon>Bacillati</taxon>
        <taxon>Bacillota</taxon>
        <taxon>Bacilli</taxon>
        <taxon>Bacillales</taxon>
        <taxon>Bacillales Family X. Incertae Sedis</taxon>
        <taxon>Hydrogenibacillus</taxon>
    </lineage>
</organism>
<dbReference type="EMBL" id="PEBV01000030">
    <property type="protein sequence ID" value="PTQ52235.1"/>
    <property type="molecule type" value="Genomic_DNA"/>
</dbReference>
<evidence type="ECO:0000256" key="1">
    <source>
        <dbReference type="SAM" id="Phobius"/>
    </source>
</evidence>
<dbReference type="AlphaFoldDB" id="A0A2T5G7R8"/>
<reference evidence="3 4" key="1">
    <citation type="submission" date="2017-08" db="EMBL/GenBank/DDBJ databases">
        <title>Burning lignite coal seam in the remote Altai Mountains harbors a hydrogen-driven thermophilic microbial community.</title>
        <authorList>
            <person name="Kadnikov V.V."/>
            <person name="Mardanov A.V."/>
            <person name="Ivasenko D."/>
            <person name="Beletsky A.V."/>
            <person name="Karnachuk O.V."/>
            <person name="Ravin N.V."/>
        </authorList>
    </citation>
    <scope>NUCLEOTIDE SEQUENCE [LARGE SCALE GENOMIC DNA]</scope>
    <source>
        <strain evidence="3">AL33</strain>
    </source>
</reference>
<evidence type="ECO:0000313" key="4">
    <source>
        <dbReference type="Proteomes" id="UP000244180"/>
    </source>
</evidence>
<feature type="transmembrane region" description="Helical" evidence="1">
    <location>
        <begin position="22"/>
        <end position="37"/>
    </location>
</feature>
<keyword evidence="1" id="KW-0472">Membrane</keyword>
<dbReference type="Pfam" id="PF01478">
    <property type="entry name" value="Peptidase_A24"/>
    <property type="match status" value="1"/>
</dbReference>
<feature type="transmembrane region" description="Helical" evidence="1">
    <location>
        <begin position="110"/>
        <end position="127"/>
    </location>
</feature>